<dbReference type="RefSeq" id="WP_141352384.1">
    <property type="nucleotide sequence ID" value="NZ_BARA01000113.1"/>
</dbReference>
<evidence type="ECO:0000313" key="1">
    <source>
        <dbReference type="EMBL" id="GLQ84732.1"/>
    </source>
</evidence>
<keyword evidence="3" id="KW-1185">Reference proteome</keyword>
<reference evidence="2" key="1">
    <citation type="journal article" date="2014" name="Int. J. Syst. Evol. Microbiol.">
        <title>Complete genome sequence of Corynebacterium casei LMG S-19264T (=DSM 44701T), isolated from a smear-ripened cheese.</title>
        <authorList>
            <consortium name="US DOE Joint Genome Institute (JGI-PGF)"/>
            <person name="Walter F."/>
            <person name="Albersmeier A."/>
            <person name="Kalinowski J."/>
            <person name="Ruckert C."/>
        </authorList>
    </citation>
    <scope>NUCLEOTIDE SEQUENCE</scope>
    <source>
        <strain evidence="2">NBRC 12467</strain>
    </source>
</reference>
<evidence type="ECO:0000313" key="2">
    <source>
        <dbReference type="EMBL" id="GLQ85113.1"/>
    </source>
</evidence>
<reference evidence="3" key="2">
    <citation type="journal article" date="2019" name="Int. J. Syst. Evol. Microbiol.">
        <title>The Global Catalogue of Microorganisms (GCM) 10K type strain sequencing project: providing services to taxonomists for standard genome sequencing and annotation.</title>
        <authorList>
            <consortium name="The Broad Institute Genomics Platform"/>
            <consortium name="The Broad Institute Genome Sequencing Center for Infectious Disease"/>
            <person name="Wu L."/>
            <person name="Ma J."/>
        </authorList>
    </citation>
    <scope>NUCLEOTIDE SEQUENCE [LARGE SCALE GENOMIC DNA]</scope>
    <source>
        <strain evidence="3">NBRC 12467</strain>
    </source>
</reference>
<dbReference type="EMBL" id="BSNZ01000013">
    <property type="protein sequence ID" value="GLQ85113.1"/>
    <property type="molecule type" value="Genomic_DNA"/>
</dbReference>
<comment type="caution">
    <text evidence="2">The sequence shown here is derived from an EMBL/GenBank/DDBJ whole genome shotgun (WGS) entry which is preliminary data.</text>
</comment>
<reference evidence="2" key="3">
    <citation type="submission" date="2023-01" db="EMBL/GenBank/DDBJ databases">
        <title>Draft genome sequence of Gluconobacter sphaericus strain NBRC 12467.</title>
        <authorList>
            <person name="Sun Q."/>
            <person name="Mori K."/>
        </authorList>
    </citation>
    <scope>NUCLEOTIDE SEQUENCE</scope>
    <source>
        <strain evidence="2">NBRC 12467</strain>
    </source>
</reference>
<proteinExistence type="predicted"/>
<name>A0AA37SJ80_9PROT</name>
<protein>
    <submittedName>
        <fullName evidence="2">Uncharacterized protein</fullName>
    </submittedName>
</protein>
<gene>
    <name evidence="1" type="ORF">GCM10007872_16400</name>
    <name evidence="2" type="ORF">GCM10007872_20210</name>
</gene>
<dbReference type="Proteomes" id="UP001156708">
    <property type="component" value="Unassembled WGS sequence"/>
</dbReference>
<accession>A0AA37SJ80</accession>
<dbReference type="EMBL" id="BSNZ01000008">
    <property type="protein sequence ID" value="GLQ84732.1"/>
    <property type="molecule type" value="Genomic_DNA"/>
</dbReference>
<evidence type="ECO:0000313" key="3">
    <source>
        <dbReference type="Proteomes" id="UP001156708"/>
    </source>
</evidence>
<organism evidence="2 3">
    <name type="scientific">Gluconobacter sphaericus NBRC 12467</name>
    <dbReference type="NCBI Taxonomy" id="1307951"/>
    <lineage>
        <taxon>Bacteria</taxon>
        <taxon>Pseudomonadati</taxon>
        <taxon>Pseudomonadota</taxon>
        <taxon>Alphaproteobacteria</taxon>
        <taxon>Acetobacterales</taxon>
        <taxon>Acetobacteraceae</taxon>
        <taxon>Gluconobacter</taxon>
    </lineage>
</organism>
<sequence>MTDPNTWPSCIGEHAATLAKPRNWNAACARSQYRLGADIGSDGRAILDSINAARGRIGADRGADHETHDDGVEISGAKGDVSPSLFECGGAINTKSDLGLSGE</sequence>
<dbReference type="AlphaFoldDB" id="A0AA37SJ80"/>